<evidence type="ECO:0000313" key="1">
    <source>
        <dbReference type="EMBL" id="ADL19610.1"/>
    </source>
</evidence>
<dbReference type="Proteomes" id="UP000000346">
    <property type="component" value="Chromosome"/>
</dbReference>
<dbReference type="AlphaFoldDB" id="D9Q2S2"/>
<dbReference type="KEGG" id="asc:ASAC_1205"/>
<accession>D9Q2S2</accession>
<gene>
    <name evidence="1" type="ordered locus">ASAC_1205</name>
</gene>
<dbReference type="EMBL" id="CP001742">
    <property type="protein sequence ID" value="ADL19610.1"/>
    <property type="molecule type" value="Genomic_DNA"/>
</dbReference>
<dbReference type="HOGENOM" id="CLU_3194308_0_0_2"/>
<name>D9Q2S2_ACIS3</name>
<organism evidence="1 2">
    <name type="scientific">Acidilobus saccharovorans (strain DSM 16705 / JCM 18335 / VKM B-2471 / 345-15)</name>
    <dbReference type="NCBI Taxonomy" id="666510"/>
    <lineage>
        <taxon>Archaea</taxon>
        <taxon>Thermoproteota</taxon>
        <taxon>Thermoprotei</taxon>
        <taxon>Acidilobales</taxon>
        <taxon>Acidilobaceae</taxon>
        <taxon>Acidilobus</taxon>
    </lineage>
</organism>
<protein>
    <submittedName>
        <fullName evidence="1">Uncharacterized protein</fullName>
    </submittedName>
</protein>
<dbReference type="InParanoid" id="D9Q2S2"/>
<evidence type="ECO:0000313" key="2">
    <source>
        <dbReference type="Proteomes" id="UP000000346"/>
    </source>
</evidence>
<reference evidence="1 2" key="1">
    <citation type="journal article" date="2010" name="Appl. Environ. Microbiol.">
        <title>The genome sequence of the crenarchaeon Acidilobus saccharovorans supports a new order, Acidilobales, and suggests an important ecological role in terrestrial acidic hot springs.</title>
        <authorList>
            <person name="Mardanov A.V."/>
            <person name="Svetlitchnyi V.A."/>
            <person name="Beletsky A.V."/>
            <person name="Prokofeva M.I."/>
            <person name="Bonch-Osmolovskaya E.A."/>
            <person name="Ravin N.V."/>
            <person name="Skryabin K.G."/>
        </authorList>
    </citation>
    <scope>NUCLEOTIDE SEQUENCE [LARGE SCALE GENOMIC DNA]</scope>
    <source>
        <strain evidence="2">DSM 16705 / JCM 18335 / VKM B-2471 / 345-15</strain>
    </source>
</reference>
<sequence>MAAELSSNVQELSALVKDMKHGLRPREELVREVLGKVKGVTKPKI</sequence>
<proteinExistence type="predicted"/>
<keyword evidence="2" id="KW-1185">Reference proteome</keyword>